<dbReference type="AlphaFoldDB" id="A0A0P1B0U2"/>
<dbReference type="GeneID" id="36399865"/>
<feature type="compositionally biased region" description="Polar residues" evidence="1">
    <location>
        <begin position="102"/>
        <end position="111"/>
    </location>
</feature>
<dbReference type="RefSeq" id="XP_024584031.1">
    <property type="nucleotide sequence ID" value="XM_024718653.1"/>
</dbReference>
<keyword evidence="3" id="KW-1185">Reference proteome</keyword>
<protein>
    <submittedName>
        <fullName evidence="2">Uncharacterized protein</fullName>
    </submittedName>
</protein>
<reference evidence="3" key="1">
    <citation type="submission" date="2014-09" db="EMBL/GenBank/DDBJ databases">
        <authorList>
            <person name="Sharma Rahul"/>
            <person name="Thines Marco"/>
        </authorList>
    </citation>
    <scope>NUCLEOTIDE SEQUENCE [LARGE SCALE GENOMIC DNA]</scope>
</reference>
<dbReference type="Proteomes" id="UP000054928">
    <property type="component" value="Unassembled WGS sequence"/>
</dbReference>
<name>A0A0P1B0U2_PLAHL</name>
<evidence type="ECO:0000256" key="1">
    <source>
        <dbReference type="SAM" id="MobiDB-lite"/>
    </source>
</evidence>
<evidence type="ECO:0000313" key="3">
    <source>
        <dbReference type="Proteomes" id="UP000054928"/>
    </source>
</evidence>
<evidence type="ECO:0000313" key="2">
    <source>
        <dbReference type="EMBL" id="CEG47662.1"/>
    </source>
</evidence>
<sequence length="117" mass="13177">MVFFARRCRVCEVVNYVRAVHGLPKHPVDNDGRISDLYVTVYYVVHEDADMQGLVDEDDDDAAAEPQESLAAQLRAHPNTRGSYLRHAADTTEKDKTEQALEKQTSLSKAQTTKKKT</sequence>
<feature type="compositionally biased region" description="Basic and acidic residues" evidence="1">
    <location>
        <begin position="87"/>
        <end position="101"/>
    </location>
</feature>
<accession>A0A0P1B0U2</accession>
<dbReference type="EMBL" id="CCYD01002664">
    <property type="protein sequence ID" value="CEG47662.1"/>
    <property type="molecule type" value="Genomic_DNA"/>
</dbReference>
<organism evidence="2 3">
    <name type="scientific">Plasmopara halstedii</name>
    <name type="common">Downy mildew of sunflower</name>
    <dbReference type="NCBI Taxonomy" id="4781"/>
    <lineage>
        <taxon>Eukaryota</taxon>
        <taxon>Sar</taxon>
        <taxon>Stramenopiles</taxon>
        <taxon>Oomycota</taxon>
        <taxon>Peronosporomycetes</taxon>
        <taxon>Peronosporales</taxon>
        <taxon>Peronosporaceae</taxon>
        <taxon>Plasmopara</taxon>
    </lineage>
</organism>
<feature type="region of interest" description="Disordered" evidence="1">
    <location>
        <begin position="87"/>
        <end position="117"/>
    </location>
</feature>
<proteinExistence type="predicted"/>